<organism evidence="10 11">
    <name type="scientific">Paenibacillus validus</name>
    <dbReference type="NCBI Taxonomy" id="44253"/>
    <lineage>
        <taxon>Bacteria</taxon>
        <taxon>Bacillati</taxon>
        <taxon>Bacillota</taxon>
        <taxon>Bacilli</taxon>
        <taxon>Bacillales</taxon>
        <taxon>Paenibacillaceae</taxon>
        <taxon>Paenibacillus</taxon>
    </lineage>
</organism>
<comment type="similarity">
    <text evidence="2">Belongs to the GerABKC lipoprotein family.</text>
</comment>
<dbReference type="InterPro" id="IPR057336">
    <property type="entry name" value="GerAC_N"/>
</dbReference>
<comment type="caution">
    <text evidence="10">The sequence shown here is derived from an EMBL/GenBank/DDBJ whole genome shotgun (WGS) entry which is preliminary data.</text>
</comment>
<dbReference type="Pfam" id="PF25198">
    <property type="entry name" value="Spore_GerAC_N"/>
    <property type="match status" value="1"/>
</dbReference>
<keyword evidence="3" id="KW-0309">Germination</keyword>
<evidence type="ECO:0000256" key="5">
    <source>
        <dbReference type="ARBA" id="ARBA00023136"/>
    </source>
</evidence>
<accession>A0A7X2ZBW8</accession>
<dbReference type="GO" id="GO:0009847">
    <property type="term" value="P:spore germination"/>
    <property type="evidence" value="ECO:0007669"/>
    <property type="project" value="InterPro"/>
</dbReference>
<dbReference type="EMBL" id="WNZX01000012">
    <property type="protein sequence ID" value="MUG72093.1"/>
    <property type="molecule type" value="Genomic_DNA"/>
</dbReference>
<evidence type="ECO:0000256" key="1">
    <source>
        <dbReference type="ARBA" id="ARBA00004635"/>
    </source>
</evidence>
<evidence type="ECO:0000313" key="11">
    <source>
        <dbReference type="Proteomes" id="UP000450917"/>
    </source>
</evidence>
<reference evidence="10 11" key="1">
    <citation type="submission" date="2019-11" db="EMBL/GenBank/DDBJ databases">
        <title>Draft genome sequences of five Paenibacillus species of dairy origin.</title>
        <authorList>
            <person name="Olajide A.M."/>
            <person name="Chen S."/>
            <person name="Lapointe G."/>
        </authorList>
    </citation>
    <scope>NUCLEOTIDE SEQUENCE [LARGE SCALE GENOMIC DNA]</scope>
    <source>
        <strain evidence="10 11">2CS3</strain>
    </source>
</reference>
<evidence type="ECO:0000313" key="10">
    <source>
        <dbReference type="EMBL" id="MUG72093.1"/>
    </source>
</evidence>
<dbReference type="InterPro" id="IPR038501">
    <property type="entry name" value="Spore_GerAC_C_sf"/>
</dbReference>
<evidence type="ECO:0000256" key="6">
    <source>
        <dbReference type="ARBA" id="ARBA00023139"/>
    </source>
</evidence>
<feature type="domain" description="Spore germination protein N-terminal" evidence="9">
    <location>
        <begin position="23"/>
        <end position="195"/>
    </location>
</feature>
<dbReference type="InterPro" id="IPR046953">
    <property type="entry name" value="Spore_GerAC-like_C"/>
</dbReference>
<keyword evidence="4" id="KW-0732">Signal</keyword>
<evidence type="ECO:0000256" key="2">
    <source>
        <dbReference type="ARBA" id="ARBA00007886"/>
    </source>
</evidence>
<evidence type="ECO:0000256" key="4">
    <source>
        <dbReference type="ARBA" id="ARBA00022729"/>
    </source>
</evidence>
<name>A0A7X2ZBW8_9BACL</name>
<keyword evidence="6" id="KW-0564">Palmitate</keyword>
<proteinExistence type="inferred from homology"/>
<dbReference type="Gene3D" id="3.30.300.210">
    <property type="entry name" value="Nutrient germinant receptor protein C, domain 3"/>
    <property type="match status" value="1"/>
</dbReference>
<dbReference type="NCBIfam" id="TIGR02887">
    <property type="entry name" value="spore_ger_x_C"/>
    <property type="match status" value="1"/>
</dbReference>
<dbReference type="InterPro" id="IPR008844">
    <property type="entry name" value="Spore_GerAC-like"/>
</dbReference>
<evidence type="ECO:0000256" key="3">
    <source>
        <dbReference type="ARBA" id="ARBA00022544"/>
    </source>
</evidence>
<keyword evidence="5" id="KW-0472">Membrane</keyword>
<evidence type="ECO:0000259" key="8">
    <source>
        <dbReference type="Pfam" id="PF05504"/>
    </source>
</evidence>
<dbReference type="AlphaFoldDB" id="A0A7X2ZBW8"/>
<gene>
    <name evidence="10" type="ORF">GNP93_15580</name>
</gene>
<protein>
    <submittedName>
        <fullName evidence="10">Ger(X)C family spore germination protein</fullName>
    </submittedName>
</protein>
<dbReference type="Pfam" id="PF05504">
    <property type="entry name" value="Spore_GerAC"/>
    <property type="match status" value="1"/>
</dbReference>
<keyword evidence="7" id="KW-0449">Lipoprotein</keyword>
<dbReference type="RefSeq" id="WP_155615023.1">
    <property type="nucleotide sequence ID" value="NZ_JBDLZV010000001.1"/>
</dbReference>
<comment type="subcellular location">
    <subcellularLocation>
        <location evidence="1">Membrane</location>
        <topology evidence="1">Lipid-anchor</topology>
    </subcellularLocation>
</comment>
<keyword evidence="11" id="KW-1185">Reference proteome</keyword>
<evidence type="ECO:0000256" key="7">
    <source>
        <dbReference type="ARBA" id="ARBA00023288"/>
    </source>
</evidence>
<sequence length="389" mass="43345">MIRTWSRFGLLATAILLLPGCWDRTEVNDLAFILSTALDIEKDGSIRYSVMVPLPGSMGGATGGGGGTAGDKSYYIDSEVGKTYREAQAKLQNRMPRRMFLAHRRTVLIGEQLAKAGVFKVFDATPRSPESRMTTYFIVTKGKAYELLQASPQFERFPSEAIRELAKSKVIIDMNMKDFALALSSPGGDPVAIYMGVRESEKGTKPSKEVEVLGYSQFRGDKMVDTLEGRAAAGLALLKERFVNVSITLHVENTDITVRIFEAHSDVQARLAGNQLQFDINLITKAKLLESTGTQDFTRADQIHLMEARLAEQMKKSVEDTLKQMIDNNCDSAQLGAYVWRAYPNLWTERFKNEWPNGLKTAKFNIKVKSILSETGLIYDNVTKSEDAE</sequence>
<dbReference type="Proteomes" id="UP000450917">
    <property type="component" value="Unassembled WGS sequence"/>
</dbReference>
<dbReference type="PANTHER" id="PTHR35789">
    <property type="entry name" value="SPORE GERMINATION PROTEIN B3"/>
    <property type="match status" value="1"/>
</dbReference>
<dbReference type="PANTHER" id="PTHR35789:SF1">
    <property type="entry name" value="SPORE GERMINATION PROTEIN B3"/>
    <property type="match status" value="1"/>
</dbReference>
<feature type="domain" description="Spore germination GerAC-like C-terminal" evidence="8">
    <location>
        <begin position="217"/>
        <end position="376"/>
    </location>
</feature>
<evidence type="ECO:0000259" key="9">
    <source>
        <dbReference type="Pfam" id="PF25198"/>
    </source>
</evidence>
<dbReference type="GO" id="GO:0016020">
    <property type="term" value="C:membrane"/>
    <property type="evidence" value="ECO:0007669"/>
    <property type="project" value="UniProtKB-SubCell"/>
</dbReference>